<evidence type="ECO:0000256" key="3">
    <source>
        <dbReference type="ARBA" id="ARBA00021035"/>
    </source>
</evidence>
<dbReference type="CDD" id="cd00140">
    <property type="entry name" value="beta_clamp"/>
    <property type="match status" value="1"/>
</dbReference>
<dbReference type="GO" id="GO:0003887">
    <property type="term" value="F:DNA-directed DNA polymerase activity"/>
    <property type="evidence" value="ECO:0007669"/>
    <property type="project" value="UniProtKB-KW"/>
</dbReference>
<keyword evidence="9" id="KW-0238">DNA-binding</keyword>
<name>A0A7C4ESZ3_9BACT</name>
<dbReference type="GO" id="GO:0006271">
    <property type="term" value="P:DNA strand elongation involved in DNA replication"/>
    <property type="evidence" value="ECO:0007669"/>
    <property type="project" value="TreeGrafter"/>
</dbReference>
<dbReference type="AlphaFoldDB" id="A0A7C4ESZ3"/>
<reference evidence="13" key="1">
    <citation type="journal article" date="2020" name="mSystems">
        <title>Genome- and Community-Level Interaction Insights into Carbon Utilization and Element Cycling Functions of Hydrothermarchaeota in Hydrothermal Sediment.</title>
        <authorList>
            <person name="Zhou Z."/>
            <person name="Liu Y."/>
            <person name="Xu W."/>
            <person name="Pan J."/>
            <person name="Luo Z.H."/>
            <person name="Li M."/>
        </authorList>
    </citation>
    <scope>NUCLEOTIDE SEQUENCE [LARGE SCALE GENOMIC DNA]</scope>
    <source>
        <strain evidence="13">SpSt-769</strain>
    </source>
</reference>
<dbReference type="InterPro" id="IPR001001">
    <property type="entry name" value="DNA_polIII_beta"/>
</dbReference>
<evidence type="ECO:0000256" key="10">
    <source>
        <dbReference type="ARBA" id="ARBA00030988"/>
    </source>
</evidence>
<dbReference type="GO" id="GO:0005737">
    <property type="term" value="C:cytoplasm"/>
    <property type="evidence" value="ECO:0007669"/>
    <property type="project" value="UniProtKB-SubCell"/>
</dbReference>
<dbReference type="GO" id="GO:0009360">
    <property type="term" value="C:DNA polymerase III complex"/>
    <property type="evidence" value="ECO:0007669"/>
    <property type="project" value="InterPro"/>
</dbReference>
<keyword evidence="8" id="KW-0239">DNA-directed DNA polymerase</keyword>
<evidence type="ECO:0000256" key="9">
    <source>
        <dbReference type="ARBA" id="ARBA00023125"/>
    </source>
</evidence>
<dbReference type="PANTHER" id="PTHR30478:SF0">
    <property type="entry name" value="BETA SLIDING CLAMP"/>
    <property type="match status" value="1"/>
</dbReference>
<organism evidence="13">
    <name type="scientific">Desulfomonile tiedjei</name>
    <dbReference type="NCBI Taxonomy" id="2358"/>
    <lineage>
        <taxon>Bacteria</taxon>
        <taxon>Pseudomonadati</taxon>
        <taxon>Thermodesulfobacteriota</taxon>
        <taxon>Desulfomonilia</taxon>
        <taxon>Desulfomonilales</taxon>
        <taxon>Desulfomonilaceae</taxon>
        <taxon>Desulfomonile</taxon>
    </lineage>
</organism>
<dbReference type="EMBL" id="DTGT01000122">
    <property type="protein sequence ID" value="HGH60430.1"/>
    <property type="molecule type" value="Genomic_DNA"/>
</dbReference>
<evidence type="ECO:0000256" key="6">
    <source>
        <dbReference type="ARBA" id="ARBA00022695"/>
    </source>
</evidence>
<evidence type="ECO:0000256" key="4">
    <source>
        <dbReference type="ARBA" id="ARBA00022490"/>
    </source>
</evidence>
<dbReference type="GO" id="GO:0003677">
    <property type="term" value="F:DNA binding"/>
    <property type="evidence" value="ECO:0007669"/>
    <property type="project" value="UniProtKB-KW"/>
</dbReference>
<dbReference type="InterPro" id="IPR046938">
    <property type="entry name" value="DNA_clamp_sf"/>
</dbReference>
<evidence type="ECO:0000256" key="11">
    <source>
        <dbReference type="ARBA" id="ARBA00033276"/>
    </source>
</evidence>
<evidence type="ECO:0000256" key="2">
    <source>
        <dbReference type="ARBA" id="ARBA00010752"/>
    </source>
</evidence>
<comment type="subcellular location">
    <subcellularLocation>
        <location evidence="1">Cytoplasm</location>
    </subcellularLocation>
</comment>
<evidence type="ECO:0000256" key="8">
    <source>
        <dbReference type="ARBA" id="ARBA00022932"/>
    </source>
</evidence>
<dbReference type="SUPFAM" id="SSF55979">
    <property type="entry name" value="DNA clamp"/>
    <property type="match status" value="1"/>
</dbReference>
<keyword evidence="4" id="KW-0963">Cytoplasm</keyword>
<comment type="caution">
    <text evidence="13">The sequence shown here is derived from an EMBL/GenBank/DDBJ whole genome shotgun (WGS) entry which is preliminary data.</text>
</comment>
<dbReference type="PANTHER" id="PTHR30478">
    <property type="entry name" value="DNA POLYMERASE III SUBUNIT BETA"/>
    <property type="match status" value="1"/>
</dbReference>
<dbReference type="Pfam" id="PF02768">
    <property type="entry name" value="DNA_pol3_beta_3"/>
    <property type="match status" value="1"/>
</dbReference>
<keyword evidence="7" id="KW-0235">DNA replication</keyword>
<gene>
    <name evidence="13" type="ORF">ENV54_03925</name>
</gene>
<protein>
    <recommendedName>
        <fullName evidence="3">Beta sliding clamp</fullName>
    </recommendedName>
    <alternativeName>
        <fullName evidence="11">Beta-clamp processivity factor</fullName>
    </alternativeName>
    <alternativeName>
        <fullName evidence="10">DNA polymerase III beta sliding clamp subunit</fullName>
    </alternativeName>
</protein>
<dbReference type="GO" id="GO:0008408">
    <property type="term" value="F:3'-5' exonuclease activity"/>
    <property type="evidence" value="ECO:0007669"/>
    <property type="project" value="InterPro"/>
</dbReference>
<evidence type="ECO:0000313" key="13">
    <source>
        <dbReference type="EMBL" id="HGH60430.1"/>
    </source>
</evidence>
<evidence type="ECO:0000259" key="12">
    <source>
        <dbReference type="Pfam" id="PF02768"/>
    </source>
</evidence>
<keyword evidence="6" id="KW-0548">Nucleotidyltransferase</keyword>
<evidence type="ECO:0000256" key="5">
    <source>
        <dbReference type="ARBA" id="ARBA00022679"/>
    </source>
</evidence>
<keyword evidence="5" id="KW-0808">Transferase</keyword>
<evidence type="ECO:0000256" key="1">
    <source>
        <dbReference type="ARBA" id="ARBA00004496"/>
    </source>
</evidence>
<evidence type="ECO:0000256" key="7">
    <source>
        <dbReference type="ARBA" id="ARBA00022705"/>
    </source>
</evidence>
<dbReference type="Gene3D" id="3.70.10.10">
    <property type="match status" value="1"/>
</dbReference>
<sequence>MRLIDGDYPDYRRVIPSQPRGKLSINVKRLVQGLRRAAIFTTDRSRGITVVVSEEGMVLNAEHPEFGRFEEKIEAEYEGEPFDVIVNVYYFMEALHAIESEGVTIEYYREGGPLILRPQPEANYFNLVMPMKR</sequence>
<proteinExistence type="inferred from homology"/>
<feature type="domain" description="DNA polymerase III beta sliding clamp C-terminal" evidence="12">
    <location>
        <begin position="12"/>
        <end position="131"/>
    </location>
</feature>
<dbReference type="InterPro" id="IPR022635">
    <property type="entry name" value="DNA_polIII_beta_C"/>
</dbReference>
<comment type="similarity">
    <text evidence="2">Belongs to the beta sliding clamp family.</text>
</comment>
<accession>A0A7C4ESZ3</accession>